<reference evidence="5 6" key="1">
    <citation type="submission" date="2020-04" db="EMBL/GenBank/DDBJ databases">
        <title>Description of novel Gluconacetobacter.</title>
        <authorList>
            <person name="Sombolestani A."/>
        </authorList>
    </citation>
    <scope>NUCLEOTIDE SEQUENCE [LARGE SCALE GENOMIC DNA]</scope>
    <source>
        <strain evidence="5 6">LMG 27801</strain>
    </source>
</reference>
<dbReference type="GO" id="GO:0052621">
    <property type="term" value="F:diguanylate cyclase activity"/>
    <property type="evidence" value="ECO:0007669"/>
    <property type="project" value="UniProtKB-EC"/>
</dbReference>
<dbReference type="PANTHER" id="PTHR45138:SF9">
    <property type="entry name" value="DIGUANYLATE CYCLASE DGCM-RELATED"/>
    <property type="match status" value="1"/>
</dbReference>
<keyword evidence="3" id="KW-0812">Transmembrane</keyword>
<evidence type="ECO:0000259" key="4">
    <source>
        <dbReference type="PROSITE" id="PS50887"/>
    </source>
</evidence>
<dbReference type="InterPro" id="IPR050469">
    <property type="entry name" value="Diguanylate_Cyclase"/>
</dbReference>
<dbReference type="PANTHER" id="PTHR45138">
    <property type="entry name" value="REGULATORY COMPONENTS OF SENSORY TRANSDUCTION SYSTEM"/>
    <property type="match status" value="1"/>
</dbReference>
<proteinExistence type="predicted"/>
<evidence type="ECO:0000313" key="5">
    <source>
        <dbReference type="EMBL" id="MBB2168718.1"/>
    </source>
</evidence>
<dbReference type="GO" id="GO:1902201">
    <property type="term" value="P:negative regulation of bacterial-type flagellum-dependent cell motility"/>
    <property type="evidence" value="ECO:0007669"/>
    <property type="project" value="TreeGrafter"/>
</dbReference>
<feature type="transmembrane region" description="Helical" evidence="3">
    <location>
        <begin position="12"/>
        <end position="32"/>
    </location>
</feature>
<dbReference type="Pfam" id="PF00990">
    <property type="entry name" value="GGDEF"/>
    <property type="match status" value="1"/>
</dbReference>
<accession>A0A7W4NYP2</accession>
<keyword evidence="6" id="KW-1185">Reference proteome</keyword>
<name>A0A7W4NYP2_9PROT</name>
<feature type="transmembrane region" description="Helical" evidence="3">
    <location>
        <begin position="271"/>
        <end position="290"/>
    </location>
</feature>
<dbReference type="SMART" id="SM00267">
    <property type="entry name" value="GGDEF"/>
    <property type="match status" value="1"/>
</dbReference>
<gene>
    <name evidence="5" type="ORF">HLH36_10180</name>
</gene>
<dbReference type="AlphaFoldDB" id="A0A7W4NYP2"/>
<dbReference type="GO" id="GO:0005886">
    <property type="term" value="C:plasma membrane"/>
    <property type="evidence" value="ECO:0007669"/>
    <property type="project" value="TreeGrafter"/>
</dbReference>
<feature type="transmembrane region" description="Helical" evidence="3">
    <location>
        <begin position="158"/>
        <end position="175"/>
    </location>
</feature>
<dbReference type="EC" id="2.7.7.65" evidence="1"/>
<organism evidence="5 6">
    <name type="scientific">Gluconacetobacter aggeris</name>
    <dbReference type="NCBI Taxonomy" id="1286186"/>
    <lineage>
        <taxon>Bacteria</taxon>
        <taxon>Pseudomonadati</taxon>
        <taxon>Pseudomonadota</taxon>
        <taxon>Alphaproteobacteria</taxon>
        <taxon>Acetobacterales</taxon>
        <taxon>Acetobacteraceae</taxon>
        <taxon>Gluconacetobacter</taxon>
    </lineage>
</organism>
<sequence>MLNGIPRLFLPAAGVGTIVLGAALLGIFSRPFQSFAESWPANAILLGLLIVYPSLSRASVWVAAFTAFLLAGYVTGDDTLTNVWLTAANMAGVGTGYVLYQCVDAEQRRMDHPLAILYLLAICGGAAMAAALVGSGLSTLFFGRSIWIRFWVWFTSELNRYVILLPVCFALQDWAKDRRAAAWWRWPSARTWRKLPPLASLGVSVILSILVGGPGAIAFPVPALLWCALTYSILPMSLMILLLNQTMIGLMMSGLIVIPSAYNYIDSTMSFRLGLTLLVLGPLTVTTIMARQRSLIAQLNHALSRDSLTNTLARRAYLDQTEILLRRSMPGPFAGVALLMLDLDRFKQINDRCGHFAGDMALVAAAKAITGTLRETDLIGRLGGEEFAITLFDITPHEAGLLAERLRLAVEESEIVTDEGTILRATISIGLVHGYDLKGQALRRLLAAADAALYMAKAQGRNRVVRFDATMEGAGDGAEATARPGRL</sequence>
<evidence type="ECO:0000256" key="2">
    <source>
        <dbReference type="ARBA" id="ARBA00034247"/>
    </source>
</evidence>
<dbReference type="Proteomes" id="UP000559860">
    <property type="component" value="Unassembled WGS sequence"/>
</dbReference>
<dbReference type="PROSITE" id="PS50887">
    <property type="entry name" value="GGDEF"/>
    <property type="match status" value="1"/>
</dbReference>
<evidence type="ECO:0000256" key="3">
    <source>
        <dbReference type="SAM" id="Phobius"/>
    </source>
</evidence>
<comment type="catalytic activity">
    <reaction evidence="2">
        <text>2 GTP = 3',3'-c-di-GMP + 2 diphosphate</text>
        <dbReference type="Rhea" id="RHEA:24898"/>
        <dbReference type="ChEBI" id="CHEBI:33019"/>
        <dbReference type="ChEBI" id="CHEBI:37565"/>
        <dbReference type="ChEBI" id="CHEBI:58805"/>
        <dbReference type="EC" id="2.7.7.65"/>
    </reaction>
</comment>
<feature type="transmembrane region" description="Helical" evidence="3">
    <location>
        <begin position="195"/>
        <end position="217"/>
    </location>
</feature>
<keyword evidence="3" id="KW-0472">Membrane</keyword>
<evidence type="ECO:0000256" key="1">
    <source>
        <dbReference type="ARBA" id="ARBA00012528"/>
    </source>
</evidence>
<dbReference type="InterPro" id="IPR029787">
    <property type="entry name" value="Nucleotide_cyclase"/>
</dbReference>
<dbReference type="CDD" id="cd01949">
    <property type="entry name" value="GGDEF"/>
    <property type="match status" value="1"/>
</dbReference>
<dbReference type="InterPro" id="IPR000160">
    <property type="entry name" value="GGDEF_dom"/>
</dbReference>
<dbReference type="GO" id="GO:0043709">
    <property type="term" value="P:cell adhesion involved in single-species biofilm formation"/>
    <property type="evidence" value="ECO:0007669"/>
    <property type="project" value="TreeGrafter"/>
</dbReference>
<dbReference type="NCBIfam" id="TIGR00254">
    <property type="entry name" value="GGDEF"/>
    <property type="match status" value="1"/>
</dbReference>
<feature type="transmembrane region" description="Helical" evidence="3">
    <location>
        <begin position="115"/>
        <end position="138"/>
    </location>
</feature>
<feature type="transmembrane region" description="Helical" evidence="3">
    <location>
        <begin position="83"/>
        <end position="103"/>
    </location>
</feature>
<dbReference type="EMBL" id="JABEQD010000006">
    <property type="protein sequence ID" value="MBB2168718.1"/>
    <property type="molecule type" value="Genomic_DNA"/>
</dbReference>
<dbReference type="InterPro" id="IPR043128">
    <property type="entry name" value="Rev_trsase/Diguanyl_cyclase"/>
</dbReference>
<protein>
    <recommendedName>
        <fullName evidence="1">diguanylate cyclase</fullName>
        <ecNumber evidence="1">2.7.7.65</ecNumber>
    </recommendedName>
</protein>
<evidence type="ECO:0000313" key="6">
    <source>
        <dbReference type="Proteomes" id="UP000559860"/>
    </source>
</evidence>
<dbReference type="SUPFAM" id="SSF55073">
    <property type="entry name" value="Nucleotide cyclase"/>
    <property type="match status" value="1"/>
</dbReference>
<feature type="transmembrane region" description="Helical" evidence="3">
    <location>
        <begin position="44"/>
        <end position="71"/>
    </location>
</feature>
<dbReference type="Gene3D" id="3.30.70.270">
    <property type="match status" value="1"/>
</dbReference>
<keyword evidence="3" id="KW-1133">Transmembrane helix</keyword>
<comment type="caution">
    <text evidence="5">The sequence shown here is derived from an EMBL/GenBank/DDBJ whole genome shotgun (WGS) entry which is preliminary data.</text>
</comment>
<feature type="domain" description="GGDEF" evidence="4">
    <location>
        <begin position="334"/>
        <end position="469"/>
    </location>
</feature>